<keyword evidence="10" id="KW-1185">Reference proteome</keyword>
<keyword evidence="4 6" id="KW-0862">Zinc</keyword>
<dbReference type="PROSITE" id="PS50103">
    <property type="entry name" value="ZF_C3H1"/>
    <property type="match status" value="2"/>
</dbReference>
<comment type="caution">
    <text evidence="9">The sequence shown here is derived from an EMBL/GenBank/DDBJ whole genome shotgun (WGS) entry which is preliminary data.</text>
</comment>
<accession>A0AAV1W935</accession>
<dbReference type="PANTHER" id="PTHR46156">
    <property type="entry name" value="CCCH ZINGC FINGER"/>
    <property type="match status" value="1"/>
</dbReference>
<dbReference type="PANTHER" id="PTHR46156:SF1">
    <property type="entry name" value="ZINC FINGER CCCH DOMAIN-CONTAINING PROTEIN 3"/>
    <property type="match status" value="1"/>
</dbReference>
<dbReference type="GO" id="GO:0008270">
    <property type="term" value="F:zinc ion binding"/>
    <property type="evidence" value="ECO:0007669"/>
    <property type="project" value="UniProtKB-KW"/>
</dbReference>
<feature type="compositionally biased region" description="Basic residues" evidence="7">
    <location>
        <begin position="1366"/>
        <end position="1379"/>
    </location>
</feature>
<feature type="domain" description="C3H1-type" evidence="8">
    <location>
        <begin position="1291"/>
        <end position="1317"/>
    </location>
</feature>
<dbReference type="GO" id="GO:0003677">
    <property type="term" value="F:DNA binding"/>
    <property type="evidence" value="ECO:0007669"/>
    <property type="project" value="UniProtKB-KW"/>
</dbReference>
<evidence type="ECO:0000256" key="1">
    <source>
        <dbReference type="ARBA" id="ARBA00022723"/>
    </source>
</evidence>
<evidence type="ECO:0000256" key="5">
    <source>
        <dbReference type="ARBA" id="ARBA00023125"/>
    </source>
</evidence>
<keyword evidence="3 6" id="KW-0863">Zinc-finger</keyword>
<feature type="zinc finger region" description="C3H1-type" evidence="6">
    <location>
        <begin position="1318"/>
        <end position="1345"/>
    </location>
</feature>
<evidence type="ECO:0000256" key="7">
    <source>
        <dbReference type="SAM" id="MobiDB-lite"/>
    </source>
</evidence>
<protein>
    <recommendedName>
        <fullName evidence="8">C3H1-type domain-containing protein</fullName>
    </recommendedName>
</protein>
<dbReference type="FunFam" id="4.10.1000.10:FF:000008">
    <property type="entry name" value="zinc finger CCCH domain-containing protein 3"/>
    <property type="match status" value="1"/>
</dbReference>
<evidence type="ECO:0000256" key="3">
    <source>
        <dbReference type="ARBA" id="ARBA00022771"/>
    </source>
</evidence>
<feature type="compositionally biased region" description="Basic residues" evidence="7">
    <location>
        <begin position="129"/>
        <end position="141"/>
    </location>
</feature>
<sequence>MDHFLHNHRSSRYAPLPPPHQPPNHHHLRSHVLMVSDFHPLHSQPPPRVYTLFPPYPQTSNPNYDSVPASTFHGPRDSDIQSNFEGYDERHEVVEKNGNRFVKHWNKSTRVLPRFEMENCDIGDDGNSRGKKEHTPKKQVQRKSAILRIRKPNQWIREIEQTDSNNDQQGNLGDEVKAEKREGNAVELDISFESNAMVAKAIVPPSSSVSVSKTVVDTVSGTNVTPTRKSEKALSVISGAQVVKQSAVSAISNSLPCTASATSGAGKDMILPKNVSDACSQQCLGFADNLQGKNDMAQSSKGIVSDELNSLAAKADVPLSVSVCSDSQLAKLSAGGVSSNSLLCKAGDNSSFDGDVLLQKIVSDNVSRYCLRADHNPHEKNEVPKSSKGIFSDDSNSLVAKDDMPLYDTVCSDSQLAKLSAGAVSSNSLSCKAGGNSSFDRNVLLQKNVSDNLSRHCLRADHNPNEKNEVPTSSKGIVSDESNSLVAKAVVSPSSSVISKTDMTLVSDTNLMSKRMRKKMRKMALISNSVYSDSQLAILSTGAVSSNSLLCKASGSSGSGKDMNSQKYVSDTCLGGAYNSHPRGKDEVMKSSKGIVSDESSSLVAKAGIPPPSSVIVSDINLMSKRQRKKMRRKALISNSACSGSQLAVLSTGFVSSNSSLCKAIDNPSSGKDVILAKNVSDTCSQPCLGAAHNPRGKNEVAKSSEGIVSDKSNSLVAKAAVPPTSSVIVSNTNLMSKRQRKKMRKMALISKSTYSDSQLAILSKGFVSSNSSLCKAIDNPNSVKDVIAVNNEVAKSSKGIVLDGSNSLEAKAVVPPLSSVIFNTDKTVVSDTNLAPTINRKKKRKKALISDSVCSVSQLVNLSSGAVISNSLPCKAIQTSSSGKDVILSKNVSDTCSQPCLVASHDPHRKDEVAHFSEGIVSDEIANSSGKTPVRVVKKKRIVKRVVRRVVVKPKSNVPSSVSANMLDGTVKADGVTLSSPSASASGKTGTSLNKKNTTFENVSISNCLQSLPSEGNRYFCEDKKYDVPLLSLGTHPSSRECKGDRYSDLGIEKSKSSSCDYSNIEDKRSVSDCLNGNVSVHGLLSIPNIDKITNSLNGSISSEINHVDDFNKQLCQGEVFPSPIKYLNVANEMNSASNGVTGLSFNNLRAKSEENFTVCDIGNDSIAGKLYCENEAPTLSQDIILKENPDIAITIPSSGMVDFSSLSKTSIKEGQDFVQHVNVLAKSGSYNESTNSEYSISSPHCDIMNDIGKQMPPSNVFVFPIAVCTKFLNGSCSNPYCKLTHKVIPERMPDCSYFLQGLCANRNCSYRHVNVNPKASICEGFLKGYCAEGNECRKKHSYVCPTFETTGNCNQGTRCKLHHPKKEQSAGKKRKRSGDHNSGTERCFGSIPIDFSEPGMMVGQRQQQRNNENEGEIADYISFEVGDGVSESAEQSFEEATLSDSNPLDLELDNLDELIKPVLIMNRDFMAQSSPVPVL</sequence>
<feature type="region of interest" description="Disordered" evidence="7">
    <location>
        <begin position="1366"/>
        <end position="1389"/>
    </location>
</feature>
<name>A0AAV1W935_LUPLU</name>
<evidence type="ECO:0000256" key="4">
    <source>
        <dbReference type="ARBA" id="ARBA00022833"/>
    </source>
</evidence>
<feature type="compositionally biased region" description="Basic residues" evidence="7">
    <location>
        <begin position="1"/>
        <end position="11"/>
    </location>
</feature>
<dbReference type="GO" id="GO:0005634">
    <property type="term" value="C:nucleus"/>
    <property type="evidence" value="ECO:0007669"/>
    <property type="project" value="TreeGrafter"/>
</dbReference>
<keyword evidence="2" id="KW-0677">Repeat</keyword>
<reference evidence="9 10" key="1">
    <citation type="submission" date="2024-03" db="EMBL/GenBank/DDBJ databases">
        <authorList>
            <person name="Martinez-Hernandez J."/>
        </authorList>
    </citation>
    <scope>NUCLEOTIDE SEQUENCE [LARGE SCALE GENOMIC DNA]</scope>
</reference>
<evidence type="ECO:0000259" key="8">
    <source>
        <dbReference type="PROSITE" id="PS50103"/>
    </source>
</evidence>
<proteinExistence type="predicted"/>
<feature type="region of interest" description="Disordered" evidence="7">
    <location>
        <begin position="120"/>
        <end position="143"/>
    </location>
</feature>
<dbReference type="InterPro" id="IPR000571">
    <property type="entry name" value="Znf_CCCH"/>
</dbReference>
<evidence type="ECO:0000313" key="9">
    <source>
        <dbReference type="EMBL" id="CAL0305486.1"/>
    </source>
</evidence>
<dbReference type="Gene3D" id="4.10.1000.10">
    <property type="entry name" value="Zinc finger, CCCH-type"/>
    <property type="match status" value="2"/>
</dbReference>
<keyword evidence="5" id="KW-0238">DNA-binding</keyword>
<dbReference type="Proteomes" id="UP001497480">
    <property type="component" value="Unassembled WGS sequence"/>
</dbReference>
<gene>
    <name evidence="9" type="ORF">LLUT_LOCUS6546</name>
</gene>
<dbReference type="SMART" id="SM00356">
    <property type="entry name" value="ZnF_C3H1"/>
    <property type="match status" value="4"/>
</dbReference>
<organism evidence="9 10">
    <name type="scientific">Lupinus luteus</name>
    <name type="common">European yellow lupine</name>
    <dbReference type="NCBI Taxonomy" id="3873"/>
    <lineage>
        <taxon>Eukaryota</taxon>
        <taxon>Viridiplantae</taxon>
        <taxon>Streptophyta</taxon>
        <taxon>Embryophyta</taxon>
        <taxon>Tracheophyta</taxon>
        <taxon>Spermatophyta</taxon>
        <taxon>Magnoliopsida</taxon>
        <taxon>eudicotyledons</taxon>
        <taxon>Gunneridae</taxon>
        <taxon>Pentapetalae</taxon>
        <taxon>rosids</taxon>
        <taxon>fabids</taxon>
        <taxon>Fabales</taxon>
        <taxon>Fabaceae</taxon>
        <taxon>Papilionoideae</taxon>
        <taxon>50 kb inversion clade</taxon>
        <taxon>genistoids sensu lato</taxon>
        <taxon>core genistoids</taxon>
        <taxon>Genisteae</taxon>
        <taxon>Lupinus</taxon>
    </lineage>
</organism>
<feature type="zinc finger region" description="C3H1-type" evidence="6">
    <location>
        <begin position="1291"/>
        <end position="1317"/>
    </location>
</feature>
<feature type="domain" description="C3H1-type" evidence="8">
    <location>
        <begin position="1318"/>
        <end position="1345"/>
    </location>
</feature>
<keyword evidence="1 6" id="KW-0479">Metal-binding</keyword>
<dbReference type="FunFam" id="4.10.1000.10:FF:000022">
    <property type="entry name" value="Zinc finger CCCH domain-containing protein 7"/>
    <property type="match status" value="1"/>
</dbReference>
<evidence type="ECO:0000256" key="6">
    <source>
        <dbReference type="PROSITE-ProRule" id="PRU00723"/>
    </source>
</evidence>
<evidence type="ECO:0000256" key="2">
    <source>
        <dbReference type="ARBA" id="ARBA00022737"/>
    </source>
</evidence>
<dbReference type="EMBL" id="CAXHTB010000004">
    <property type="protein sequence ID" value="CAL0305486.1"/>
    <property type="molecule type" value="Genomic_DNA"/>
</dbReference>
<evidence type="ECO:0000313" key="10">
    <source>
        <dbReference type="Proteomes" id="UP001497480"/>
    </source>
</evidence>
<feature type="region of interest" description="Disordered" evidence="7">
    <location>
        <begin position="1"/>
        <end position="27"/>
    </location>
</feature>